<evidence type="ECO:0000256" key="2">
    <source>
        <dbReference type="SAM" id="Phobius"/>
    </source>
</evidence>
<name>A0ABW0VEE9_9ACTN</name>
<protein>
    <recommendedName>
        <fullName evidence="5">TIGR04222 domain-containing membrane protein</fullName>
    </recommendedName>
</protein>
<dbReference type="Proteomes" id="UP001596066">
    <property type="component" value="Unassembled WGS sequence"/>
</dbReference>
<keyword evidence="4" id="KW-1185">Reference proteome</keyword>
<keyword evidence="2" id="KW-1133">Transmembrane helix</keyword>
<feature type="transmembrane region" description="Helical" evidence="2">
    <location>
        <begin position="161"/>
        <end position="179"/>
    </location>
</feature>
<reference evidence="4" key="1">
    <citation type="journal article" date="2019" name="Int. J. Syst. Evol. Microbiol.">
        <title>The Global Catalogue of Microorganisms (GCM) 10K type strain sequencing project: providing services to taxonomists for standard genome sequencing and annotation.</title>
        <authorList>
            <consortium name="The Broad Institute Genomics Platform"/>
            <consortium name="The Broad Institute Genome Sequencing Center for Infectious Disease"/>
            <person name="Wu L."/>
            <person name="Ma J."/>
        </authorList>
    </citation>
    <scope>NUCLEOTIDE SEQUENCE [LARGE SCALE GENOMIC DNA]</scope>
    <source>
        <strain evidence="4">CGMCC 4.1622</strain>
    </source>
</reference>
<accession>A0ABW0VEE9</accession>
<sequence length="281" mass="28509">MAVGVLGSDGPRMAVVLTAAVAAGWLLARPAGRGRRRVADVVPPAPEGFGPEPPAVTALLVHGEEFGARARAATLLDLVARGLAELTGTTAVALVGPEQQPDALAHERLMLARIREPVVALAELLDGNGGWAEEFDRAVIDEARRRGLIVPALGPAARSGATALAALPALAVLALLVAFGGASPSGAALTAVLLVLLAAGLVEHSHRWAGARASAVRSRRLGTRDRLASEGEPAARTATPVVPGDRVPAYAVALGVAPGPARAPGPEQVRTDASEPQADAR</sequence>
<feature type="transmembrane region" description="Helical" evidence="2">
    <location>
        <begin position="12"/>
        <end position="28"/>
    </location>
</feature>
<organism evidence="3 4">
    <name type="scientific">Kitasatospora cinereorecta</name>
    <dbReference type="NCBI Taxonomy" id="285560"/>
    <lineage>
        <taxon>Bacteria</taxon>
        <taxon>Bacillati</taxon>
        <taxon>Actinomycetota</taxon>
        <taxon>Actinomycetes</taxon>
        <taxon>Kitasatosporales</taxon>
        <taxon>Streptomycetaceae</taxon>
        <taxon>Kitasatospora</taxon>
    </lineage>
</organism>
<feature type="region of interest" description="Disordered" evidence="1">
    <location>
        <begin position="257"/>
        <end position="281"/>
    </location>
</feature>
<feature type="compositionally biased region" description="Low complexity" evidence="1">
    <location>
        <begin position="257"/>
        <end position="266"/>
    </location>
</feature>
<evidence type="ECO:0000313" key="4">
    <source>
        <dbReference type="Proteomes" id="UP001596066"/>
    </source>
</evidence>
<keyword evidence="2" id="KW-0472">Membrane</keyword>
<comment type="caution">
    <text evidence="3">The sequence shown here is derived from an EMBL/GenBank/DDBJ whole genome shotgun (WGS) entry which is preliminary data.</text>
</comment>
<proteinExistence type="predicted"/>
<keyword evidence="2" id="KW-0812">Transmembrane</keyword>
<gene>
    <name evidence="3" type="ORF">ACFPZF_21245</name>
</gene>
<dbReference type="RefSeq" id="WP_346147787.1">
    <property type="nucleotide sequence ID" value="NZ_BAAAUA010000039.1"/>
</dbReference>
<evidence type="ECO:0000313" key="3">
    <source>
        <dbReference type="EMBL" id="MFC5643878.1"/>
    </source>
</evidence>
<feature type="transmembrane region" description="Helical" evidence="2">
    <location>
        <begin position="185"/>
        <end position="202"/>
    </location>
</feature>
<evidence type="ECO:0000256" key="1">
    <source>
        <dbReference type="SAM" id="MobiDB-lite"/>
    </source>
</evidence>
<feature type="region of interest" description="Disordered" evidence="1">
    <location>
        <begin position="220"/>
        <end position="242"/>
    </location>
</feature>
<dbReference type="EMBL" id="JBHSOC010000037">
    <property type="protein sequence ID" value="MFC5643878.1"/>
    <property type="molecule type" value="Genomic_DNA"/>
</dbReference>
<evidence type="ECO:0008006" key="5">
    <source>
        <dbReference type="Google" id="ProtNLM"/>
    </source>
</evidence>
<feature type="compositionally biased region" description="Basic and acidic residues" evidence="1">
    <location>
        <begin position="269"/>
        <end position="281"/>
    </location>
</feature>